<comment type="cofactor">
    <cofactor evidence="1">
        <name>Cu(2+)</name>
        <dbReference type="ChEBI" id="CHEBI:29036"/>
    </cofactor>
</comment>
<keyword evidence="4" id="KW-0479">Metal-binding</keyword>
<feature type="signal peptide" evidence="16">
    <location>
        <begin position="1"/>
        <end position="22"/>
    </location>
</feature>
<evidence type="ECO:0000256" key="7">
    <source>
        <dbReference type="ARBA" id="ARBA00023002"/>
    </source>
</evidence>
<evidence type="ECO:0000256" key="11">
    <source>
        <dbReference type="ARBA" id="ARBA00023277"/>
    </source>
</evidence>
<accession>A0ABR3WCW1</accession>
<keyword evidence="11" id="KW-0119">Carbohydrate metabolism</keyword>
<dbReference type="PANTHER" id="PTHR33353:SF17">
    <property type="entry name" value="ENDO-BETA-1,4-GLUCANASE D"/>
    <property type="match status" value="1"/>
</dbReference>
<dbReference type="Proteomes" id="UP001586593">
    <property type="component" value="Unassembled WGS sequence"/>
</dbReference>
<dbReference type="PANTHER" id="PTHR33353">
    <property type="entry name" value="PUTATIVE (AFU_ORTHOLOGUE AFUA_1G12560)-RELATED"/>
    <property type="match status" value="1"/>
</dbReference>
<protein>
    <recommendedName>
        <fullName evidence="15">lytic cellulose monooxygenase (C4-dehydrogenating)</fullName>
        <ecNumber evidence="15">1.14.99.56</ecNumber>
    </recommendedName>
</protein>
<keyword evidence="19" id="KW-1185">Reference proteome</keyword>
<dbReference type="EC" id="1.14.99.56" evidence="15"/>
<evidence type="ECO:0000256" key="15">
    <source>
        <dbReference type="ARBA" id="ARBA00047174"/>
    </source>
</evidence>
<feature type="chain" id="PRO_5045877239" description="lytic cellulose monooxygenase (C4-dehydrogenating)" evidence="16">
    <location>
        <begin position="23"/>
        <end position="333"/>
    </location>
</feature>
<dbReference type="InterPro" id="IPR049892">
    <property type="entry name" value="AA9"/>
</dbReference>
<comment type="caution">
    <text evidence="18">The sequence shown here is derived from an EMBL/GenBank/DDBJ whole genome shotgun (WGS) entry which is preliminary data.</text>
</comment>
<keyword evidence="10" id="KW-1015">Disulfide bond</keyword>
<evidence type="ECO:0000256" key="4">
    <source>
        <dbReference type="ARBA" id="ARBA00022723"/>
    </source>
</evidence>
<evidence type="ECO:0000256" key="1">
    <source>
        <dbReference type="ARBA" id="ARBA00001973"/>
    </source>
</evidence>
<evidence type="ECO:0000256" key="2">
    <source>
        <dbReference type="ARBA" id="ARBA00004613"/>
    </source>
</evidence>
<name>A0ABR3WCW1_9PEZI</name>
<sequence length="333" mass="35976">MRLTSATAAALTALSSIRLANAHCYIWGVYVNGLDQGTFRAIRTPAYNGPPPRGYANSPVKDLDSIDLRCNVLGDKQVPDTIQVQPGDNLTFDWHHDKRTSTDDVIASSHVGPAMVYISPDPPGENTFVKIWEEGKYEEGAQPLAPGKWATTEDIAANHGHMNVRIPAGLKPGHYLIRAEMVGLHEADVAYDKNPMRGAQFYPNCVQIEVVGNGTVELPTGVSFPGAYQYSDPGIVYDVYCSTKTKTTAPCTTTYQIPGPTVWSGAWKGTTEVELGPISGPTTATRWSSWIERSIVTTATLVDNSVEIVATSSYVASWSTTYATPTPASQPPL</sequence>
<keyword evidence="7" id="KW-0560">Oxidoreductase</keyword>
<keyword evidence="6" id="KW-0136">Cellulose degradation</keyword>
<evidence type="ECO:0000256" key="8">
    <source>
        <dbReference type="ARBA" id="ARBA00023008"/>
    </source>
</evidence>
<gene>
    <name evidence="18" type="ORF">VTK73DRAFT_7726</name>
</gene>
<evidence type="ECO:0000256" key="3">
    <source>
        <dbReference type="ARBA" id="ARBA00022525"/>
    </source>
</evidence>
<evidence type="ECO:0000256" key="14">
    <source>
        <dbReference type="ARBA" id="ARBA00045077"/>
    </source>
</evidence>
<reference evidence="18 19" key="1">
    <citation type="journal article" date="2024" name="Commun. Biol.">
        <title>Comparative genomic analysis of thermophilic fungi reveals convergent evolutionary adaptations and gene losses.</title>
        <authorList>
            <person name="Steindorff A.S."/>
            <person name="Aguilar-Pontes M.V."/>
            <person name="Robinson A.J."/>
            <person name="Andreopoulos B."/>
            <person name="LaButti K."/>
            <person name="Kuo A."/>
            <person name="Mondo S."/>
            <person name="Riley R."/>
            <person name="Otillar R."/>
            <person name="Haridas S."/>
            <person name="Lipzen A."/>
            <person name="Grimwood J."/>
            <person name="Schmutz J."/>
            <person name="Clum A."/>
            <person name="Reid I.D."/>
            <person name="Moisan M.C."/>
            <person name="Butler G."/>
            <person name="Nguyen T.T.M."/>
            <person name="Dewar K."/>
            <person name="Conant G."/>
            <person name="Drula E."/>
            <person name="Henrissat B."/>
            <person name="Hansel C."/>
            <person name="Singer S."/>
            <person name="Hutchinson M.I."/>
            <person name="de Vries R.P."/>
            <person name="Natvig D.O."/>
            <person name="Powell A.J."/>
            <person name="Tsang A."/>
            <person name="Grigoriev I.V."/>
        </authorList>
    </citation>
    <scope>NUCLEOTIDE SEQUENCE [LARGE SCALE GENOMIC DNA]</scope>
    <source>
        <strain evidence="18 19">ATCC 24622</strain>
    </source>
</reference>
<dbReference type="Gene3D" id="2.70.50.70">
    <property type="match status" value="1"/>
</dbReference>
<keyword evidence="3" id="KW-0964">Secreted</keyword>
<keyword evidence="12" id="KW-0624">Polysaccharide degradation</keyword>
<keyword evidence="9" id="KW-0503">Monooxygenase</keyword>
<dbReference type="InterPro" id="IPR005103">
    <property type="entry name" value="AA9_LPMO"/>
</dbReference>
<keyword evidence="5 16" id="KW-0732">Signal</keyword>
<organism evidence="18 19">
    <name type="scientific">Phialemonium thermophilum</name>
    <dbReference type="NCBI Taxonomy" id="223376"/>
    <lineage>
        <taxon>Eukaryota</taxon>
        <taxon>Fungi</taxon>
        <taxon>Dikarya</taxon>
        <taxon>Ascomycota</taxon>
        <taxon>Pezizomycotina</taxon>
        <taxon>Sordariomycetes</taxon>
        <taxon>Sordariomycetidae</taxon>
        <taxon>Cephalothecales</taxon>
        <taxon>Cephalothecaceae</taxon>
        <taxon>Phialemonium</taxon>
    </lineage>
</organism>
<keyword evidence="8" id="KW-0186">Copper</keyword>
<dbReference type="CDD" id="cd21175">
    <property type="entry name" value="LPMO_AA9"/>
    <property type="match status" value="1"/>
</dbReference>
<evidence type="ECO:0000256" key="9">
    <source>
        <dbReference type="ARBA" id="ARBA00023033"/>
    </source>
</evidence>
<evidence type="ECO:0000259" key="17">
    <source>
        <dbReference type="Pfam" id="PF03443"/>
    </source>
</evidence>
<evidence type="ECO:0000256" key="13">
    <source>
        <dbReference type="ARBA" id="ARBA00044502"/>
    </source>
</evidence>
<comment type="similarity">
    <text evidence="13">Belongs to the polysaccharide monooxygenase AA9 family.</text>
</comment>
<comment type="catalytic activity">
    <reaction evidence="14">
        <text>[(1-&gt;4)-beta-D-glucosyl]n+m + reduced acceptor + O2 = 4-dehydro-beta-D-glucosyl-[(1-&gt;4)-beta-D-glucosyl]n-1 + [(1-&gt;4)-beta-D-glucosyl]m + acceptor + H2O.</text>
        <dbReference type="EC" id="1.14.99.56"/>
    </reaction>
</comment>
<evidence type="ECO:0000256" key="12">
    <source>
        <dbReference type="ARBA" id="ARBA00023326"/>
    </source>
</evidence>
<dbReference type="EMBL" id="JAZHXJ010000505">
    <property type="protein sequence ID" value="KAL1858942.1"/>
    <property type="molecule type" value="Genomic_DNA"/>
</dbReference>
<evidence type="ECO:0000313" key="19">
    <source>
        <dbReference type="Proteomes" id="UP001586593"/>
    </source>
</evidence>
<evidence type="ECO:0000256" key="10">
    <source>
        <dbReference type="ARBA" id="ARBA00023157"/>
    </source>
</evidence>
<comment type="subcellular location">
    <subcellularLocation>
        <location evidence="2">Secreted</location>
    </subcellularLocation>
</comment>
<proteinExistence type="inferred from homology"/>
<feature type="domain" description="Auxiliary Activity family 9 catalytic" evidence="17">
    <location>
        <begin position="23"/>
        <end position="244"/>
    </location>
</feature>
<evidence type="ECO:0000256" key="5">
    <source>
        <dbReference type="ARBA" id="ARBA00022729"/>
    </source>
</evidence>
<evidence type="ECO:0000313" key="18">
    <source>
        <dbReference type="EMBL" id="KAL1858942.1"/>
    </source>
</evidence>
<dbReference type="Pfam" id="PF03443">
    <property type="entry name" value="AA9"/>
    <property type="match status" value="1"/>
</dbReference>
<evidence type="ECO:0000256" key="16">
    <source>
        <dbReference type="SAM" id="SignalP"/>
    </source>
</evidence>
<evidence type="ECO:0000256" key="6">
    <source>
        <dbReference type="ARBA" id="ARBA00023001"/>
    </source>
</evidence>